<evidence type="ECO:0000313" key="7">
    <source>
        <dbReference type="Proteomes" id="UP000199584"/>
    </source>
</evidence>
<name>A0A1I6ELS3_9FIRM</name>
<dbReference type="AlphaFoldDB" id="A0A1I6ELS3"/>
<evidence type="ECO:0000256" key="3">
    <source>
        <dbReference type="ARBA" id="ARBA00023125"/>
    </source>
</evidence>
<keyword evidence="3" id="KW-0238">DNA-binding</keyword>
<keyword evidence="2" id="KW-0815">Transposition</keyword>
<organism evidence="6 7">
    <name type="scientific">Desulfoscipio geothermicus DSM 3669</name>
    <dbReference type="NCBI Taxonomy" id="1121426"/>
    <lineage>
        <taxon>Bacteria</taxon>
        <taxon>Bacillati</taxon>
        <taxon>Bacillota</taxon>
        <taxon>Clostridia</taxon>
        <taxon>Eubacteriales</taxon>
        <taxon>Desulfallaceae</taxon>
        <taxon>Desulfoscipio</taxon>
    </lineage>
</organism>
<dbReference type="PANTHER" id="PTHR35004:SF7">
    <property type="entry name" value="INTEGRASE PROTEIN"/>
    <property type="match status" value="1"/>
</dbReference>
<dbReference type="PANTHER" id="PTHR35004">
    <property type="entry name" value="TRANSPOSASE RV3428C-RELATED"/>
    <property type="match status" value="1"/>
</dbReference>
<proteinExistence type="inferred from homology"/>
<evidence type="ECO:0000256" key="4">
    <source>
        <dbReference type="ARBA" id="ARBA00023172"/>
    </source>
</evidence>
<dbReference type="SUPFAM" id="SSF46689">
    <property type="entry name" value="Homeodomain-like"/>
    <property type="match status" value="1"/>
</dbReference>
<dbReference type="GO" id="GO:0032196">
    <property type="term" value="P:transposition"/>
    <property type="evidence" value="ECO:0007669"/>
    <property type="project" value="UniProtKB-KW"/>
</dbReference>
<evidence type="ECO:0000259" key="5">
    <source>
        <dbReference type="PROSITE" id="PS50531"/>
    </source>
</evidence>
<dbReference type="GO" id="GO:0003677">
    <property type="term" value="F:DNA binding"/>
    <property type="evidence" value="ECO:0007669"/>
    <property type="project" value="UniProtKB-KW"/>
</dbReference>
<dbReference type="Proteomes" id="UP000199584">
    <property type="component" value="Unassembled WGS sequence"/>
</dbReference>
<gene>
    <name evidence="6" type="ORF">SAMN05660706_1674</name>
</gene>
<evidence type="ECO:0000256" key="1">
    <source>
        <dbReference type="ARBA" id="ARBA00009277"/>
    </source>
</evidence>
<evidence type="ECO:0000256" key="2">
    <source>
        <dbReference type="ARBA" id="ARBA00022578"/>
    </source>
</evidence>
<accession>A0A1I6ELS3</accession>
<dbReference type="RefSeq" id="WP_092488008.1">
    <property type="nucleotide sequence ID" value="NZ_FOYM01000067.1"/>
</dbReference>
<dbReference type="EMBL" id="FOYM01000067">
    <property type="protein sequence ID" value="SFR18724.1"/>
    <property type="molecule type" value="Genomic_DNA"/>
</dbReference>
<keyword evidence="4" id="KW-0233">DNA recombination</keyword>
<dbReference type="InterPro" id="IPR017894">
    <property type="entry name" value="HTH_IS21_transposase_type"/>
</dbReference>
<dbReference type="PROSITE" id="PS50531">
    <property type="entry name" value="HTH_IS21"/>
    <property type="match status" value="1"/>
</dbReference>
<dbReference type="InterPro" id="IPR009057">
    <property type="entry name" value="Homeodomain-like_sf"/>
</dbReference>
<dbReference type="OrthoDB" id="3193769at2"/>
<evidence type="ECO:0000313" key="6">
    <source>
        <dbReference type="EMBL" id="SFR18724.1"/>
    </source>
</evidence>
<dbReference type="STRING" id="39060.SAMN05660706_1674"/>
<protein>
    <recommendedName>
        <fullName evidence="5">HTH IS21-type domain-containing protein</fullName>
    </recommendedName>
</protein>
<feature type="domain" description="HTH IS21-type" evidence="5">
    <location>
        <begin position="8"/>
        <end position="73"/>
    </location>
</feature>
<reference evidence="7" key="1">
    <citation type="submission" date="2016-10" db="EMBL/GenBank/DDBJ databases">
        <authorList>
            <person name="Varghese N."/>
            <person name="Submissions S."/>
        </authorList>
    </citation>
    <scope>NUCLEOTIDE SEQUENCE [LARGE SCALE GENOMIC DNA]</scope>
    <source>
        <strain evidence="7">DSM 3669</strain>
    </source>
</reference>
<sequence>MNREERWQMYSKIHELKRLNLKVSQIARHAGVSRNTVYKYINMMPEEYQQYLERRETRKKKLDDYHGEILGWLKEYPDLSTAQVYDWLQEQYTEINVCERTVGNLVNQLRKEHAIPKTVYKRQYEAIPDPPMGYQVQVDFGEKKLKDPDGILHKLWFIAFVLSNSRQKYVEWLDRPFTTADLIRTHENCLRYYNGMPVEFVYDQDHLILVSENHGDLIYT</sequence>
<dbReference type="GO" id="GO:0006310">
    <property type="term" value="P:DNA recombination"/>
    <property type="evidence" value="ECO:0007669"/>
    <property type="project" value="UniProtKB-KW"/>
</dbReference>
<dbReference type="Gene3D" id="1.10.10.60">
    <property type="entry name" value="Homeodomain-like"/>
    <property type="match status" value="1"/>
</dbReference>
<keyword evidence="7" id="KW-1185">Reference proteome</keyword>
<comment type="similarity">
    <text evidence="1">Belongs to the transposase IS21/IS408/IS1162 family.</text>
</comment>